<protein>
    <recommendedName>
        <fullName evidence="2">acetate--CoA ligase (ADP-forming)</fullName>
        <ecNumber evidence="2">6.2.1.13</ecNumber>
    </recommendedName>
</protein>
<evidence type="ECO:0000256" key="6">
    <source>
        <dbReference type="PROSITE-ProRule" id="PRU00409"/>
    </source>
</evidence>
<dbReference type="GO" id="GO:0046872">
    <property type="term" value="F:metal ion binding"/>
    <property type="evidence" value="ECO:0007669"/>
    <property type="project" value="InterPro"/>
</dbReference>
<evidence type="ECO:0000256" key="2">
    <source>
        <dbReference type="ARBA" id="ARBA00012957"/>
    </source>
</evidence>
<dbReference type="KEGG" id="gac:GACE_0769"/>
<keyword evidence="3" id="KW-0436">Ligase</keyword>
<evidence type="ECO:0000256" key="3">
    <source>
        <dbReference type="ARBA" id="ARBA00022598"/>
    </source>
</evidence>
<dbReference type="InterPro" id="IPR011761">
    <property type="entry name" value="ATP-grasp"/>
</dbReference>
<dbReference type="AlphaFoldDB" id="A0A0A7GCU4"/>
<gene>
    <name evidence="8" type="ORF">GACE_0769</name>
</gene>
<dbReference type="STRING" id="565033.GACE_0769"/>
<dbReference type="RefSeq" id="WP_048091321.1">
    <property type="nucleotide sequence ID" value="NZ_CP009552.1"/>
</dbReference>
<keyword evidence="5 6" id="KW-0067">ATP-binding</keyword>
<dbReference type="Pfam" id="PF13549">
    <property type="entry name" value="ATP-grasp_5"/>
    <property type="match status" value="1"/>
</dbReference>
<comment type="catalytic activity">
    <reaction evidence="1">
        <text>acetate + ATP + CoA = acetyl-CoA + ADP + phosphate</text>
        <dbReference type="Rhea" id="RHEA:15081"/>
        <dbReference type="ChEBI" id="CHEBI:30089"/>
        <dbReference type="ChEBI" id="CHEBI:30616"/>
        <dbReference type="ChEBI" id="CHEBI:43474"/>
        <dbReference type="ChEBI" id="CHEBI:57287"/>
        <dbReference type="ChEBI" id="CHEBI:57288"/>
        <dbReference type="ChEBI" id="CHEBI:456216"/>
        <dbReference type="EC" id="6.2.1.13"/>
    </reaction>
</comment>
<evidence type="ECO:0000256" key="1">
    <source>
        <dbReference type="ARBA" id="ARBA00001619"/>
    </source>
</evidence>
<dbReference type="eggNOG" id="arCOG01338">
    <property type="taxonomic scope" value="Archaea"/>
</dbReference>
<dbReference type="PANTHER" id="PTHR43334:SF1">
    <property type="entry name" value="3-HYDROXYPROPIONATE--COA LIGASE [ADP-FORMING]"/>
    <property type="match status" value="1"/>
</dbReference>
<dbReference type="PROSITE" id="PS50975">
    <property type="entry name" value="ATP_GRASP"/>
    <property type="match status" value="1"/>
</dbReference>
<dbReference type="EMBL" id="CP009552">
    <property type="protein sequence ID" value="AIY89819.1"/>
    <property type="molecule type" value="Genomic_DNA"/>
</dbReference>
<dbReference type="Gene3D" id="3.30.1490.20">
    <property type="entry name" value="ATP-grasp fold, A domain"/>
    <property type="match status" value="1"/>
</dbReference>
<reference evidence="8 9" key="1">
    <citation type="journal article" date="2015" name="Appl. Environ. Microbiol.">
        <title>The Geoglobus acetivorans genome: Fe(III) reduction, acetate utilization, autotrophic growth, and degradation of aromatic compounds in a hyperthermophilic archaeon.</title>
        <authorList>
            <person name="Mardanov A.V."/>
            <person name="Slododkina G.B."/>
            <person name="Slobodkin A.I."/>
            <person name="Beletsky A.V."/>
            <person name="Gavrilov S.N."/>
            <person name="Kublanov I.V."/>
            <person name="Bonch-Osmolovskaya E.A."/>
            <person name="Skryabin K.G."/>
            <person name="Ravin N.V."/>
        </authorList>
    </citation>
    <scope>NUCLEOTIDE SEQUENCE [LARGE SCALE GENOMIC DNA]</scope>
    <source>
        <strain evidence="8 9">SBH6</strain>
    </source>
</reference>
<dbReference type="HOGENOM" id="CLU_063044_1_1_2"/>
<dbReference type="PANTHER" id="PTHR43334">
    <property type="entry name" value="ACETATE--COA LIGASE [ADP-FORMING]"/>
    <property type="match status" value="1"/>
</dbReference>
<accession>A0A0A7GCU4</accession>
<organism evidence="8 9">
    <name type="scientific">Geoglobus acetivorans</name>
    <dbReference type="NCBI Taxonomy" id="565033"/>
    <lineage>
        <taxon>Archaea</taxon>
        <taxon>Methanobacteriati</taxon>
        <taxon>Methanobacteriota</taxon>
        <taxon>Archaeoglobi</taxon>
        <taxon>Archaeoglobales</taxon>
        <taxon>Archaeoglobaceae</taxon>
        <taxon>Geoglobus</taxon>
    </lineage>
</organism>
<dbReference type="EC" id="6.2.1.13" evidence="2"/>
<dbReference type="InterPro" id="IPR051538">
    <property type="entry name" value="Acyl-CoA_Synth/Transferase"/>
</dbReference>
<dbReference type="Gene3D" id="3.30.470.20">
    <property type="entry name" value="ATP-grasp fold, B domain"/>
    <property type="match status" value="1"/>
</dbReference>
<dbReference type="InterPro" id="IPR013815">
    <property type="entry name" value="ATP_grasp_subdomain_1"/>
</dbReference>
<evidence type="ECO:0000313" key="9">
    <source>
        <dbReference type="Proteomes" id="UP000030624"/>
    </source>
</evidence>
<dbReference type="GO" id="GO:0005524">
    <property type="term" value="F:ATP binding"/>
    <property type="evidence" value="ECO:0007669"/>
    <property type="project" value="UniProtKB-UniRule"/>
</dbReference>
<dbReference type="GeneID" id="24797366"/>
<name>A0A0A7GCU4_GEOAI</name>
<dbReference type="Proteomes" id="UP000030624">
    <property type="component" value="Chromosome"/>
</dbReference>
<dbReference type="GO" id="GO:0043758">
    <property type="term" value="F:acetate-CoA ligase (ADP-forming) activity"/>
    <property type="evidence" value="ECO:0007669"/>
    <property type="project" value="UniProtKB-EC"/>
</dbReference>
<evidence type="ECO:0000313" key="8">
    <source>
        <dbReference type="EMBL" id="AIY89819.1"/>
    </source>
</evidence>
<dbReference type="SUPFAM" id="SSF56059">
    <property type="entry name" value="Glutathione synthetase ATP-binding domain-like"/>
    <property type="match status" value="1"/>
</dbReference>
<keyword evidence="4 6" id="KW-0547">Nucleotide-binding</keyword>
<evidence type="ECO:0000256" key="4">
    <source>
        <dbReference type="ARBA" id="ARBA00022741"/>
    </source>
</evidence>
<evidence type="ECO:0000256" key="5">
    <source>
        <dbReference type="ARBA" id="ARBA00022840"/>
    </source>
</evidence>
<evidence type="ECO:0000259" key="7">
    <source>
        <dbReference type="PROSITE" id="PS50975"/>
    </source>
</evidence>
<proteinExistence type="predicted"/>
<sequence>MRTLDLRESLALLRKYGIPVADTFFVSSEDDVLGLKDVLPLPCVVKPNTGGHKSELGVFKDLRSVDEILHALNELGCEAGIQRMVHGFEIFLGAKRDRFFGHVLALGTGGVFAELFEDISFRLMPITWQDFDDMMDETKLSAVSRGFRNFGFSRKKLYSIVKKFERMVIEEGVVEADINPLIADGDEILAVDARIIL</sequence>
<feature type="domain" description="ATP-grasp" evidence="7">
    <location>
        <begin position="10"/>
        <end position="58"/>
    </location>
</feature>